<keyword evidence="3" id="KW-0804">Transcription</keyword>
<evidence type="ECO:0000259" key="4">
    <source>
        <dbReference type="PROSITE" id="PS01124"/>
    </source>
</evidence>
<dbReference type="OrthoDB" id="2585681at2"/>
<dbReference type="InterPro" id="IPR009057">
    <property type="entry name" value="Homeodomain-like_sf"/>
</dbReference>
<dbReference type="EMBL" id="FOGG01000013">
    <property type="protein sequence ID" value="SER65209.1"/>
    <property type="molecule type" value="Genomic_DNA"/>
</dbReference>
<dbReference type="Proteomes" id="UP000199572">
    <property type="component" value="Unassembled WGS sequence"/>
</dbReference>
<dbReference type="Pfam" id="PF12833">
    <property type="entry name" value="HTH_18"/>
    <property type="match status" value="1"/>
</dbReference>
<organism evidence="5 6">
    <name type="scientific">Pedobacter rhizosphaerae</name>
    <dbReference type="NCBI Taxonomy" id="390241"/>
    <lineage>
        <taxon>Bacteria</taxon>
        <taxon>Pseudomonadati</taxon>
        <taxon>Bacteroidota</taxon>
        <taxon>Sphingobacteriia</taxon>
        <taxon>Sphingobacteriales</taxon>
        <taxon>Sphingobacteriaceae</taxon>
        <taxon>Pedobacter</taxon>
    </lineage>
</organism>
<dbReference type="SUPFAM" id="SSF46689">
    <property type="entry name" value="Homeodomain-like"/>
    <property type="match status" value="1"/>
</dbReference>
<dbReference type="Gene3D" id="1.10.10.60">
    <property type="entry name" value="Homeodomain-like"/>
    <property type="match status" value="1"/>
</dbReference>
<dbReference type="RefSeq" id="WP_090884589.1">
    <property type="nucleotide sequence ID" value="NZ_FOGG01000013.1"/>
</dbReference>
<dbReference type="STRING" id="390241.SAMN04488023_11332"/>
<keyword evidence="1" id="KW-0805">Transcription regulation</keyword>
<evidence type="ECO:0000313" key="5">
    <source>
        <dbReference type="EMBL" id="SER65209.1"/>
    </source>
</evidence>
<evidence type="ECO:0000256" key="1">
    <source>
        <dbReference type="ARBA" id="ARBA00023015"/>
    </source>
</evidence>
<dbReference type="InterPro" id="IPR018060">
    <property type="entry name" value="HTH_AraC"/>
</dbReference>
<sequence>MATIPEFQTLGLDNFQSSYHADIYLLDHVTQGNNHITTAHKHDFYLFFLIEQSNGTHNIDFIDYPVRNYQLHILLPGQVHHWQLADDTKGFQLMFTQNLFDSFPNAINLSASYPFKSPSVIDLNQETFQLLNYEYNQLDHELKKEERLWDMILLRWRIISALIAHETARSHTDKNLSKPHPIVSQYLKLIDEYYKQSKKVSFYAKKLNITANYLNILCRKNANHSANTLIQNRVILESKRLLQISKLSIKEIAYDLGFEDLAYFSNFFKTHTGISPRDFREKL</sequence>
<keyword evidence="2 5" id="KW-0238">DNA-binding</keyword>
<protein>
    <submittedName>
        <fullName evidence="5">AraC-type DNA-binding protein</fullName>
    </submittedName>
</protein>
<dbReference type="InterPro" id="IPR037923">
    <property type="entry name" value="HTH-like"/>
</dbReference>
<dbReference type="PANTHER" id="PTHR43280">
    <property type="entry name" value="ARAC-FAMILY TRANSCRIPTIONAL REGULATOR"/>
    <property type="match status" value="1"/>
</dbReference>
<dbReference type="PROSITE" id="PS01124">
    <property type="entry name" value="HTH_ARAC_FAMILY_2"/>
    <property type="match status" value="1"/>
</dbReference>
<accession>A0A1H9QZF5</accession>
<reference evidence="5 6" key="1">
    <citation type="submission" date="2016-10" db="EMBL/GenBank/DDBJ databases">
        <authorList>
            <person name="de Groot N.N."/>
        </authorList>
    </citation>
    <scope>NUCLEOTIDE SEQUENCE [LARGE SCALE GENOMIC DNA]</scope>
    <source>
        <strain evidence="5 6">DSM 18610</strain>
    </source>
</reference>
<name>A0A1H9QZF5_9SPHI</name>
<dbReference type="InterPro" id="IPR020449">
    <property type="entry name" value="Tscrpt_reg_AraC-type_HTH"/>
</dbReference>
<dbReference type="GO" id="GO:0003700">
    <property type="term" value="F:DNA-binding transcription factor activity"/>
    <property type="evidence" value="ECO:0007669"/>
    <property type="project" value="InterPro"/>
</dbReference>
<dbReference type="SUPFAM" id="SSF51215">
    <property type="entry name" value="Regulatory protein AraC"/>
    <property type="match status" value="1"/>
</dbReference>
<dbReference type="AlphaFoldDB" id="A0A1H9QZF5"/>
<dbReference type="InterPro" id="IPR003313">
    <property type="entry name" value="AraC-bd"/>
</dbReference>
<dbReference type="SMART" id="SM00342">
    <property type="entry name" value="HTH_ARAC"/>
    <property type="match status" value="1"/>
</dbReference>
<dbReference type="Pfam" id="PF02311">
    <property type="entry name" value="AraC_binding"/>
    <property type="match status" value="1"/>
</dbReference>
<gene>
    <name evidence="5" type="ORF">SAMN04488023_11332</name>
</gene>
<dbReference type="PANTHER" id="PTHR43280:SF32">
    <property type="entry name" value="TRANSCRIPTIONAL REGULATORY PROTEIN"/>
    <property type="match status" value="1"/>
</dbReference>
<dbReference type="GO" id="GO:0043565">
    <property type="term" value="F:sequence-specific DNA binding"/>
    <property type="evidence" value="ECO:0007669"/>
    <property type="project" value="InterPro"/>
</dbReference>
<evidence type="ECO:0000256" key="2">
    <source>
        <dbReference type="ARBA" id="ARBA00023125"/>
    </source>
</evidence>
<dbReference type="PRINTS" id="PR00032">
    <property type="entry name" value="HTHARAC"/>
</dbReference>
<proteinExistence type="predicted"/>
<evidence type="ECO:0000256" key="3">
    <source>
        <dbReference type="ARBA" id="ARBA00023163"/>
    </source>
</evidence>
<feature type="domain" description="HTH araC/xylS-type" evidence="4">
    <location>
        <begin position="184"/>
        <end position="282"/>
    </location>
</feature>
<keyword evidence="6" id="KW-1185">Reference proteome</keyword>
<evidence type="ECO:0000313" key="6">
    <source>
        <dbReference type="Proteomes" id="UP000199572"/>
    </source>
</evidence>